<reference evidence="2 3" key="1">
    <citation type="journal article" date="2018" name="Front. Plant Sci.">
        <title>Red Clover (Trifolium pratense) and Zigzag Clover (T. medium) - A Picture of Genomic Similarities and Differences.</title>
        <authorList>
            <person name="Dluhosova J."/>
            <person name="Istvanek J."/>
            <person name="Nedelnik J."/>
            <person name="Repkova J."/>
        </authorList>
    </citation>
    <scope>NUCLEOTIDE SEQUENCE [LARGE SCALE GENOMIC DNA]</scope>
    <source>
        <strain evidence="3">cv. 10/8</strain>
        <tissue evidence="2">Leaf</tissue>
    </source>
</reference>
<feature type="compositionally biased region" description="Polar residues" evidence="1">
    <location>
        <begin position="14"/>
        <end position="39"/>
    </location>
</feature>
<keyword evidence="3" id="KW-1185">Reference proteome</keyword>
<comment type="caution">
    <text evidence="2">The sequence shown here is derived from an EMBL/GenBank/DDBJ whole genome shotgun (WGS) entry which is preliminary data.</text>
</comment>
<proteinExistence type="predicted"/>
<organism evidence="2 3">
    <name type="scientific">Trifolium medium</name>
    <dbReference type="NCBI Taxonomy" id="97028"/>
    <lineage>
        <taxon>Eukaryota</taxon>
        <taxon>Viridiplantae</taxon>
        <taxon>Streptophyta</taxon>
        <taxon>Embryophyta</taxon>
        <taxon>Tracheophyta</taxon>
        <taxon>Spermatophyta</taxon>
        <taxon>Magnoliopsida</taxon>
        <taxon>eudicotyledons</taxon>
        <taxon>Gunneridae</taxon>
        <taxon>Pentapetalae</taxon>
        <taxon>rosids</taxon>
        <taxon>fabids</taxon>
        <taxon>Fabales</taxon>
        <taxon>Fabaceae</taxon>
        <taxon>Papilionoideae</taxon>
        <taxon>50 kb inversion clade</taxon>
        <taxon>NPAAA clade</taxon>
        <taxon>Hologalegina</taxon>
        <taxon>IRL clade</taxon>
        <taxon>Trifolieae</taxon>
        <taxon>Trifolium</taxon>
    </lineage>
</organism>
<accession>A0A392UNI5</accession>
<evidence type="ECO:0000313" key="2">
    <source>
        <dbReference type="EMBL" id="MCI73900.1"/>
    </source>
</evidence>
<feature type="compositionally biased region" description="Basic and acidic residues" evidence="1">
    <location>
        <begin position="41"/>
        <end position="54"/>
    </location>
</feature>
<evidence type="ECO:0000256" key="1">
    <source>
        <dbReference type="SAM" id="MobiDB-lite"/>
    </source>
</evidence>
<dbReference type="AlphaFoldDB" id="A0A392UNI5"/>
<evidence type="ECO:0000313" key="3">
    <source>
        <dbReference type="Proteomes" id="UP000265520"/>
    </source>
</evidence>
<dbReference type="Proteomes" id="UP000265520">
    <property type="component" value="Unassembled WGS sequence"/>
</dbReference>
<dbReference type="EMBL" id="LXQA010848903">
    <property type="protein sequence ID" value="MCI73900.1"/>
    <property type="molecule type" value="Genomic_DNA"/>
</dbReference>
<feature type="non-terminal residue" evidence="2">
    <location>
        <position position="65"/>
    </location>
</feature>
<feature type="region of interest" description="Disordered" evidence="1">
    <location>
        <begin position="1"/>
        <end position="65"/>
    </location>
</feature>
<protein>
    <submittedName>
        <fullName evidence="2">Uncharacterized protein</fullName>
    </submittedName>
</protein>
<feature type="compositionally biased region" description="Basic and acidic residues" evidence="1">
    <location>
        <begin position="1"/>
        <end position="12"/>
    </location>
</feature>
<sequence>TGNDSSADRDGVKGNSSQAHLLEQSISTGGTNVNLSGSCEHSYELNREGSKEGGDSMSMSKGSAV</sequence>
<feature type="non-terminal residue" evidence="2">
    <location>
        <position position="1"/>
    </location>
</feature>
<name>A0A392UNI5_9FABA</name>